<dbReference type="EMBL" id="BARU01038777">
    <property type="protein sequence ID" value="GAH88034.1"/>
    <property type="molecule type" value="Genomic_DNA"/>
</dbReference>
<evidence type="ECO:0000313" key="1">
    <source>
        <dbReference type="EMBL" id="GAH88034.1"/>
    </source>
</evidence>
<reference evidence="1" key="1">
    <citation type="journal article" date="2014" name="Front. Microbiol.">
        <title>High frequency of phylogenetically diverse reductive dehalogenase-homologous genes in deep subseafloor sedimentary metagenomes.</title>
        <authorList>
            <person name="Kawai M."/>
            <person name="Futagami T."/>
            <person name="Toyoda A."/>
            <person name="Takaki Y."/>
            <person name="Nishi S."/>
            <person name="Hori S."/>
            <person name="Arai W."/>
            <person name="Tsubouchi T."/>
            <person name="Morono Y."/>
            <person name="Uchiyama I."/>
            <person name="Ito T."/>
            <person name="Fujiyama A."/>
            <person name="Inagaki F."/>
            <person name="Takami H."/>
        </authorList>
    </citation>
    <scope>NUCLEOTIDE SEQUENCE</scope>
    <source>
        <strain evidence="1">Expedition CK06-06</strain>
    </source>
</reference>
<name>X1KCX2_9ZZZZ</name>
<sequence>DLLSSYGMNKITKSSGKDEFVFPGSSISAALISYRKNGVFKKIYANDLKLDERTILEKRLMSLNGFYNNHFEIEIDSNSKEIDSNLWAIKILNEIKSKDNIINYLMIIDNEGMNIRYETIKKIRDIHKFGDIIISFQDAGIVRNLKPKQKKLGK</sequence>
<gene>
    <name evidence="1" type="ORF">S03H2_60208</name>
</gene>
<organism evidence="1">
    <name type="scientific">marine sediment metagenome</name>
    <dbReference type="NCBI Taxonomy" id="412755"/>
    <lineage>
        <taxon>unclassified sequences</taxon>
        <taxon>metagenomes</taxon>
        <taxon>ecological metagenomes</taxon>
    </lineage>
</organism>
<accession>X1KCX2</accession>
<feature type="non-terminal residue" evidence="1">
    <location>
        <position position="1"/>
    </location>
</feature>
<proteinExistence type="predicted"/>
<dbReference type="AlphaFoldDB" id="X1KCX2"/>
<comment type="caution">
    <text evidence="1">The sequence shown here is derived from an EMBL/GenBank/DDBJ whole genome shotgun (WGS) entry which is preliminary data.</text>
</comment>
<protein>
    <submittedName>
        <fullName evidence="1">Uncharacterized protein</fullName>
    </submittedName>
</protein>